<reference evidence="1" key="2">
    <citation type="submission" date="2020-09" db="EMBL/GenBank/DDBJ databases">
        <authorList>
            <person name="Sun Q."/>
            <person name="Zhou Y."/>
        </authorList>
    </citation>
    <scope>NUCLEOTIDE SEQUENCE</scope>
    <source>
        <strain evidence="1">CGMCC 1.15179</strain>
    </source>
</reference>
<sequence>MVDEFLKAIVLSVHFFVIYIDNCAGPHHRRHEPPLGIHGFLTHAGNDSRNLGPLWKRVAF</sequence>
<name>A0A8J2VJ43_9BACL</name>
<dbReference type="AlphaFoldDB" id="A0A8J2VJ43"/>
<organism evidence="1 2">
    <name type="scientific">Marinithermofilum abyssi</name>
    <dbReference type="NCBI Taxonomy" id="1571185"/>
    <lineage>
        <taxon>Bacteria</taxon>
        <taxon>Bacillati</taxon>
        <taxon>Bacillota</taxon>
        <taxon>Bacilli</taxon>
        <taxon>Bacillales</taxon>
        <taxon>Thermoactinomycetaceae</taxon>
        <taxon>Marinithermofilum</taxon>
    </lineage>
</organism>
<dbReference type="EMBL" id="BMHQ01000009">
    <property type="protein sequence ID" value="GGE22269.1"/>
    <property type="molecule type" value="Genomic_DNA"/>
</dbReference>
<protein>
    <submittedName>
        <fullName evidence="1">Uncharacterized protein</fullName>
    </submittedName>
</protein>
<reference evidence="1" key="1">
    <citation type="journal article" date="2014" name="Int. J. Syst. Evol. Microbiol.">
        <title>Complete genome sequence of Corynebacterium casei LMG S-19264T (=DSM 44701T), isolated from a smear-ripened cheese.</title>
        <authorList>
            <consortium name="US DOE Joint Genome Institute (JGI-PGF)"/>
            <person name="Walter F."/>
            <person name="Albersmeier A."/>
            <person name="Kalinowski J."/>
            <person name="Ruckert C."/>
        </authorList>
    </citation>
    <scope>NUCLEOTIDE SEQUENCE</scope>
    <source>
        <strain evidence="1">CGMCC 1.15179</strain>
    </source>
</reference>
<keyword evidence="2" id="KW-1185">Reference proteome</keyword>
<gene>
    <name evidence="1" type="ORF">GCM10011571_25430</name>
</gene>
<comment type="caution">
    <text evidence="1">The sequence shown here is derived from an EMBL/GenBank/DDBJ whole genome shotgun (WGS) entry which is preliminary data.</text>
</comment>
<proteinExistence type="predicted"/>
<accession>A0A8J2VJ43</accession>
<evidence type="ECO:0000313" key="2">
    <source>
        <dbReference type="Proteomes" id="UP000625210"/>
    </source>
</evidence>
<dbReference type="Proteomes" id="UP000625210">
    <property type="component" value="Unassembled WGS sequence"/>
</dbReference>
<evidence type="ECO:0000313" key="1">
    <source>
        <dbReference type="EMBL" id="GGE22269.1"/>
    </source>
</evidence>